<dbReference type="Gene3D" id="3.40.630.30">
    <property type="match status" value="1"/>
</dbReference>
<reference evidence="5" key="1">
    <citation type="submission" date="2018-03" db="EMBL/GenBank/DDBJ databases">
        <authorList>
            <person name="Sun L."/>
            <person name="Liu H."/>
            <person name="Chen W."/>
            <person name="Huang K."/>
            <person name="Liu W."/>
            <person name="Gao X."/>
        </authorList>
    </citation>
    <scope>NUCLEOTIDE SEQUENCE [LARGE SCALE GENOMIC DNA]</scope>
    <source>
        <strain evidence="5">SH9</strain>
    </source>
</reference>
<keyword evidence="2" id="KW-0012">Acyltransferase</keyword>
<dbReference type="OrthoDB" id="9799154at2"/>
<sequence>MTQAAISIRLARTADAAGVAAVHDAAWREAYWGIIPGRELERMVQRRGPSWWRRVIDRGGRIAVLEFDDEVRGYASYGRNRLAASPYGGEIFELYLAPEFQGLGFGRRLFDAARRDLISHRMGGLIVWSLADNDRAIGFYRHLGGIKVREMEERFGGEIRQRFAFGWS</sequence>
<evidence type="ECO:0000256" key="1">
    <source>
        <dbReference type="ARBA" id="ARBA00022679"/>
    </source>
</evidence>
<keyword evidence="5" id="KW-1185">Reference proteome</keyword>
<accession>A0A2T1HSU5</accession>
<feature type="domain" description="N-acetyltransferase" evidence="3">
    <location>
        <begin position="6"/>
        <end position="168"/>
    </location>
</feature>
<dbReference type="PANTHER" id="PTHR43877">
    <property type="entry name" value="AMINOALKYLPHOSPHONATE N-ACETYLTRANSFERASE-RELATED-RELATED"/>
    <property type="match status" value="1"/>
</dbReference>
<name>A0A2T1HSU5_9HYPH</name>
<proteinExistence type="predicted"/>
<organism evidence="4 5">
    <name type="scientific">Alsobacter soli</name>
    <dbReference type="NCBI Taxonomy" id="2109933"/>
    <lineage>
        <taxon>Bacteria</taxon>
        <taxon>Pseudomonadati</taxon>
        <taxon>Pseudomonadota</taxon>
        <taxon>Alphaproteobacteria</taxon>
        <taxon>Hyphomicrobiales</taxon>
        <taxon>Alsobacteraceae</taxon>
        <taxon>Alsobacter</taxon>
    </lineage>
</organism>
<gene>
    <name evidence="4" type="ORF">SLNSH_11565</name>
</gene>
<dbReference type="CDD" id="cd04301">
    <property type="entry name" value="NAT_SF"/>
    <property type="match status" value="1"/>
</dbReference>
<dbReference type="AlphaFoldDB" id="A0A2T1HSU5"/>
<evidence type="ECO:0000313" key="4">
    <source>
        <dbReference type="EMBL" id="PSC04733.1"/>
    </source>
</evidence>
<dbReference type="Proteomes" id="UP000239772">
    <property type="component" value="Unassembled WGS sequence"/>
</dbReference>
<dbReference type="Pfam" id="PF00583">
    <property type="entry name" value="Acetyltransf_1"/>
    <property type="match status" value="1"/>
</dbReference>
<keyword evidence="1 4" id="KW-0808">Transferase</keyword>
<dbReference type="RefSeq" id="WP_106337159.1">
    <property type="nucleotide sequence ID" value="NZ_PVZS01000011.1"/>
</dbReference>
<dbReference type="InterPro" id="IPR016181">
    <property type="entry name" value="Acyl_CoA_acyltransferase"/>
</dbReference>
<evidence type="ECO:0000259" key="3">
    <source>
        <dbReference type="PROSITE" id="PS51186"/>
    </source>
</evidence>
<comment type="caution">
    <text evidence="4">The sequence shown here is derived from an EMBL/GenBank/DDBJ whole genome shotgun (WGS) entry which is preliminary data.</text>
</comment>
<dbReference type="GO" id="GO:0016747">
    <property type="term" value="F:acyltransferase activity, transferring groups other than amino-acyl groups"/>
    <property type="evidence" value="ECO:0007669"/>
    <property type="project" value="InterPro"/>
</dbReference>
<evidence type="ECO:0000256" key="2">
    <source>
        <dbReference type="ARBA" id="ARBA00023315"/>
    </source>
</evidence>
<evidence type="ECO:0000313" key="5">
    <source>
        <dbReference type="Proteomes" id="UP000239772"/>
    </source>
</evidence>
<protein>
    <submittedName>
        <fullName evidence="4">GNAT family N-acetyltransferase</fullName>
    </submittedName>
</protein>
<dbReference type="EMBL" id="PVZS01000011">
    <property type="protein sequence ID" value="PSC04733.1"/>
    <property type="molecule type" value="Genomic_DNA"/>
</dbReference>
<dbReference type="PROSITE" id="PS51186">
    <property type="entry name" value="GNAT"/>
    <property type="match status" value="1"/>
</dbReference>
<dbReference type="InterPro" id="IPR050832">
    <property type="entry name" value="Bact_Acetyltransf"/>
</dbReference>
<dbReference type="SUPFAM" id="SSF55729">
    <property type="entry name" value="Acyl-CoA N-acyltransferases (Nat)"/>
    <property type="match status" value="1"/>
</dbReference>
<dbReference type="InterPro" id="IPR000182">
    <property type="entry name" value="GNAT_dom"/>
</dbReference>